<accession>U3U7U2</accession>
<protein>
    <submittedName>
        <fullName evidence="1">Uncharacterized protein</fullName>
    </submittedName>
</protein>
<sequence>MFNNTIIEKKYKILSSIMNGHELYRILFKYYLKVNTPFWHKTHSYIMVIFLNNFLF</sequence>
<evidence type="ECO:0000313" key="1">
    <source>
        <dbReference type="EMBL" id="BAO00507.1"/>
    </source>
</evidence>
<dbReference type="Proteomes" id="UP000016900">
    <property type="component" value="Chromosome"/>
</dbReference>
<keyword evidence="2" id="KW-1185">Reference proteome</keyword>
<name>U3U7U2_9GAMM</name>
<dbReference type="AlphaFoldDB" id="U3U7U2"/>
<dbReference type="KEGG" id="hhs:HHS_05370"/>
<dbReference type="EMBL" id="AP012554">
    <property type="protein sequence ID" value="BAO00507.1"/>
    <property type="molecule type" value="Genomic_DNA"/>
</dbReference>
<reference evidence="1 2" key="1">
    <citation type="submission" date="2012-10" db="EMBL/GenBank/DDBJ databases">
        <title>Genome sequence of the symbiont of the pentatomidae stink bug Halyomorpha halys.</title>
        <authorList>
            <person name="Kobayashi H."/>
            <person name="Fujii-Muramatsu R."/>
            <person name="Takeishi K."/>
            <person name="Noda H."/>
        </authorList>
    </citation>
    <scope>NUCLEOTIDE SEQUENCE [LARGE SCALE GENOMIC DNA]</scope>
</reference>
<evidence type="ECO:0000313" key="2">
    <source>
        <dbReference type="Proteomes" id="UP000016900"/>
    </source>
</evidence>
<proteinExistence type="predicted"/>
<gene>
    <name evidence="1" type="ORF">HHS_05370</name>
</gene>
<organism evidence="1 2">
    <name type="scientific">Candidatus Pantoea carbekii</name>
    <dbReference type="NCBI Taxonomy" id="1235990"/>
    <lineage>
        <taxon>Bacteria</taxon>
        <taxon>Pseudomonadati</taxon>
        <taxon>Pseudomonadota</taxon>
        <taxon>Gammaproteobacteria</taxon>
        <taxon>Enterobacterales</taxon>
        <taxon>Erwiniaceae</taxon>
        <taxon>Pantoea</taxon>
    </lineage>
</organism>